<comment type="caution">
    <text evidence="2">The sequence shown here is derived from an EMBL/GenBank/DDBJ whole genome shotgun (WGS) entry which is preliminary data.</text>
</comment>
<organism evidence="2 3">
    <name type="scientific">Sporothrix curviconia</name>
    <dbReference type="NCBI Taxonomy" id="1260050"/>
    <lineage>
        <taxon>Eukaryota</taxon>
        <taxon>Fungi</taxon>
        <taxon>Dikarya</taxon>
        <taxon>Ascomycota</taxon>
        <taxon>Pezizomycotina</taxon>
        <taxon>Sordariomycetes</taxon>
        <taxon>Sordariomycetidae</taxon>
        <taxon>Ophiostomatales</taxon>
        <taxon>Ophiostomataceae</taxon>
        <taxon>Sporothrix</taxon>
    </lineage>
</organism>
<gene>
    <name evidence="2" type="ORF">SCUCBS95973_007426</name>
</gene>
<reference evidence="2 3" key="1">
    <citation type="submission" date="2024-01" db="EMBL/GenBank/DDBJ databases">
        <authorList>
            <person name="Allen C."/>
            <person name="Tagirdzhanova G."/>
        </authorList>
    </citation>
    <scope>NUCLEOTIDE SEQUENCE [LARGE SCALE GENOMIC DNA]</scope>
</reference>
<keyword evidence="3" id="KW-1185">Reference proteome</keyword>
<dbReference type="Proteomes" id="UP001642405">
    <property type="component" value="Unassembled WGS sequence"/>
</dbReference>
<name>A0ABP0CD73_9PEZI</name>
<evidence type="ECO:0000313" key="2">
    <source>
        <dbReference type="EMBL" id="CAK7230002.1"/>
    </source>
</evidence>
<accession>A0ABP0CD73</accession>
<proteinExistence type="predicted"/>
<dbReference type="Pfam" id="PF20255">
    <property type="entry name" value="DUF6606"/>
    <property type="match status" value="1"/>
</dbReference>
<dbReference type="InterPro" id="IPR046541">
    <property type="entry name" value="DUF6606"/>
</dbReference>
<dbReference type="EMBL" id="CAWUHB010000051">
    <property type="protein sequence ID" value="CAK7230002.1"/>
    <property type="molecule type" value="Genomic_DNA"/>
</dbReference>
<sequence>MKTPQRSAATSCGASDALVYRRDTASIVFEAFEASPLSKDILTAQDALSWEFPDHAAQMPADTFFSDSFQETLATFLDNASSEHLPHLADKAHKAGQEITEVRNAGSPALITQMLLSLVQGIGGPAAVQTLRKRTVSTTACIPR</sequence>
<evidence type="ECO:0000259" key="1">
    <source>
        <dbReference type="Pfam" id="PF20255"/>
    </source>
</evidence>
<evidence type="ECO:0000313" key="3">
    <source>
        <dbReference type="Proteomes" id="UP001642405"/>
    </source>
</evidence>
<protein>
    <recommendedName>
        <fullName evidence="1">DUF6606 domain-containing protein</fullName>
    </recommendedName>
</protein>
<feature type="domain" description="DUF6606" evidence="1">
    <location>
        <begin position="17"/>
        <end position="135"/>
    </location>
</feature>